<dbReference type="PROSITE" id="PS50048">
    <property type="entry name" value="ZN2_CY6_FUNGAL_2"/>
    <property type="match status" value="1"/>
</dbReference>
<keyword evidence="11" id="KW-1185">Reference proteome</keyword>
<dbReference type="PANTHER" id="PTHR31313">
    <property type="entry name" value="TY1 ENHANCER ACTIVATOR"/>
    <property type="match status" value="1"/>
</dbReference>
<evidence type="ECO:0000256" key="8">
    <source>
        <dbReference type="SAM" id="MobiDB-lite"/>
    </source>
</evidence>
<keyword evidence="7" id="KW-0539">Nucleus</keyword>
<dbReference type="SMART" id="SM00066">
    <property type="entry name" value="GAL4"/>
    <property type="match status" value="1"/>
</dbReference>
<dbReference type="OrthoDB" id="2123952at2759"/>
<dbReference type="OMA" id="CLEGMER"/>
<organism evidence="10 11">
    <name type="scientific">Cordyceps militaris (strain CM01)</name>
    <name type="common">Caterpillar fungus</name>
    <dbReference type="NCBI Taxonomy" id="983644"/>
    <lineage>
        <taxon>Eukaryota</taxon>
        <taxon>Fungi</taxon>
        <taxon>Dikarya</taxon>
        <taxon>Ascomycota</taxon>
        <taxon>Pezizomycotina</taxon>
        <taxon>Sordariomycetes</taxon>
        <taxon>Hypocreomycetidae</taxon>
        <taxon>Hypocreales</taxon>
        <taxon>Cordycipitaceae</taxon>
        <taxon>Cordyceps</taxon>
    </lineage>
</organism>
<dbReference type="GO" id="GO:0000981">
    <property type="term" value="F:DNA-binding transcription factor activity, RNA polymerase II-specific"/>
    <property type="evidence" value="ECO:0007669"/>
    <property type="project" value="InterPro"/>
</dbReference>
<dbReference type="InParanoid" id="G3JIU4"/>
<sequence>MNACDECRRKRAKCDGNQPCGGCKARSNQNCVYETPTRISKPQLRKELDALREQQNKTNLVLAGLGQPIVQSEILARLQARQSIDSIASWLASTEQRPKAIAAPAADSGSASARRILPPSTNDALFDPGGMGETPPLTVEQSIRQKSPNWSQARRETILSERATLQDLSDLPEPARSRLAAWAESRHATHVVDGTDEPRALGDAVASLQDSVMRQGRETWTTVTSSMELVAHLLGLYFCWEHPTFASLSKEQFLRDFCQGRPRYCSPLLVNALLSLGCRFSRFPGSEAARPDEPCCPPGQHFFNEALRLLHREPDHHSLLVIQALGVLSIREASCGHSSESMAYAGQSMRLAVEMGLHRMVERSSEGRETDEFAVLSATYWGAFSLDQAWSLATYSLPCFSKQVIGPPKPPILQAIENSPWLPYTDAGTPPNGFHGQLSHVRSVFRSYVELSELTHQIVYLFHSPGEQVTAKRLLAIYASCVTWFDNVPTVLKLGHNFTPAVLFSHILLLFRPFLRLDIIGSAVVPKKVCLQSANSMSALLRWYAQLYTLKRTPTFLPYFILTSSVTLLSIGILTARPNADGRGTTVDPNIIDNVQQGMDGLAEIAPCHQFAEQAVSILSLLAQNWNIDLQIGAGATMDPDSQNTSVEPYFSRPNLFTDDRLARSLIVGDQTRCILEEESKRIKEAMSMMEKLVLQPIPLKEPLAFLQGPKLAEHGFANA</sequence>
<reference evidence="10 11" key="1">
    <citation type="journal article" date="2011" name="Genome Biol.">
        <title>Genome sequence of the insect pathogenic fungus Cordyceps militaris, a valued traditional Chinese medicine.</title>
        <authorList>
            <person name="Zheng P."/>
            <person name="Xia Y."/>
            <person name="Xiao G."/>
            <person name="Xiong C."/>
            <person name="Hu X."/>
            <person name="Zhang S."/>
            <person name="Zheng H."/>
            <person name="Huang Y."/>
            <person name="Zhou Y."/>
            <person name="Wang S."/>
            <person name="Zhao G.P."/>
            <person name="Liu X."/>
            <person name="St Leger R.J."/>
            <person name="Wang C."/>
        </authorList>
    </citation>
    <scope>NUCLEOTIDE SEQUENCE [LARGE SCALE GENOMIC DNA]</scope>
    <source>
        <strain evidence="10 11">CM01</strain>
    </source>
</reference>
<evidence type="ECO:0000256" key="1">
    <source>
        <dbReference type="ARBA" id="ARBA00004123"/>
    </source>
</evidence>
<dbReference type="Proteomes" id="UP000001610">
    <property type="component" value="Unassembled WGS sequence"/>
</dbReference>
<dbReference type="STRING" id="983644.G3JIU4"/>
<evidence type="ECO:0000313" key="11">
    <source>
        <dbReference type="Proteomes" id="UP000001610"/>
    </source>
</evidence>
<name>G3JIU4_CORMM</name>
<protein>
    <submittedName>
        <fullName evidence="10">Pathway-specific nitrogen regulator</fullName>
    </submittedName>
</protein>
<dbReference type="CDD" id="cd00067">
    <property type="entry name" value="GAL4"/>
    <property type="match status" value="1"/>
</dbReference>
<dbReference type="AlphaFoldDB" id="G3JIU4"/>
<dbReference type="InterPro" id="IPR051615">
    <property type="entry name" value="Transcr_Regulatory_Elem"/>
</dbReference>
<dbReference type="FunCoup" id="G3JIU4">
    <property type="interactions" value="163"/>
</dbReference>
<evidence type="ECO:0000256" key="4">
    <source>
        <dbReference type="ARBA" id="ARBA00023015"/>
    </source>
</evidence>
<keyword evidence="2" id="KW-0479">Metal-binding</keyword>
<dbReference type="GO" id="GO:0006351">
    <property type="term" value="P:DNA-templated transcription"/>
    <property type="evidence" value="ECO:0007669"/>
    <property type="project" value="InterPro"/>
</dbReference>
<dbReference type="EMBL" id="JH126402">
    <property type="protein sequence ID" value="EGX91143.1"/>
    <property type="molecule type" value="Genomic_DNA"/>
</dbReference>
<dbReference type="Pfam" id="PF04082">
    <property type="entry name" value="Fungal_trans"/>
    <property type="match status" value="1"/>
</dbReference>
<evidence type="ECO:0000256" key="5">
    <source>
        <dbReference type="ARBA" id="ARBA00023125"/>
    </source>
</evidence>
<dbReference type="PANTHER" id="PTHR31313:SF4">
    <property type="entry name" value="CONIDIAL DEVELOPMENT PROTEIN FLUFFY"/>
    <property type="match status" value="1"/>
</dbReference>
<dbReference type="GeneID" id="18167319"/>
<dbReference type="VEuPathDB" id="FungiDB:CCM_05301"/>
<dbReference type="SUPFAM" id="SSF57701">
    <property type="entry name" value="Zn2/Cys6 DNA-binding domain"/>
    <property type="match status" value="1"/>
</dbReference>
<evidence type="ECO:0000313" key="10">
    <source>
        <dbReference type="EMBL" id="EGX91143.1"/>
    </source>
</evidence>
<keyword evidence="5" id="KW-0238">DNA-binding</keyword>
<keyword evidence="4" id="KW-0805">Transcription regulation</keyword>
<dbReference type="InterPro" id="IPR007219">
    <property type="entry name" value="XnlR_reg_dom"/>
</dbReference>
<dbReference type="GO" id="GO:0008270">
    <property type="term" value="F:zinc ion binding"/>
    <property type="evidence" value="ECO:0007669"/>
    <property type="project" value="InterPro"/>
</dbReference>
<keyword evidence="6" id="KW-0804">Transcription</keyword>
<evidence type="ECO:0000256" key="6">
    <source>
        <dbReference type="ARBA" id="ARBA00023163"/>
    </source>
</evidence>
<evidence type="ECO:0000256" key="7">
    <source>
        <dbReference type="ARBA" id="ARBA00023242"/>
    </source>
</evidence>
<dbReference type="Pfam" id="PF00172">
    <property type="entry name" value="Zn_clus"/>
    <property type="match status" value="1"/>
</dbReference>
<evidence type="ECO:0000256" key="2">
    <source>
        <dbReference type="ARBA" id="ARBA00022723"/>
    </source>
</evidence>
<dbReference type="InterPro" id="IPR036864">
    <property type="entry name" value="Zn2-C6_fun-type_DNA-bd_sf"/>
</dbReference>
<dbReference type="RefSeq" id="XP_006670508.1">
    <property type="nucleotide sequence ID" value="XM_006670445.1"/>
</dbReference>
<dbReference type="KEGG" id="cmt:CCM_05301"/>
<feature type="compositionally biased region" description="Low complexity" evidence="8">
    <location>
        <begin position="102"/>
        <end position="113"/>
    </location>
</feature>
<feature type="region of interest" description="Disordered" evidence="8">
    <location>
        <begin position="102"/>
        <end position="136"/>
    </location>
</feature>
<accession>G3JIU4</accession>
<dbReference type="GO" id="GO:0005634">
    <property type="term" value="C:nucleus"/>
    <property type="evidence" value="ECO:0007669"/>
    <property type="project" value="UniProtKB-SubCell"/>
</dbReference>
<comment type="subcellular location">
    <subcellularLocation>
        <location evidence="1">Nucleus</location>
    </subcellularLocation>
</comment>
<dbReference type="PROSITE" id="PS00463">
    <property type="entry name" value="ZN2_CY6_FUNGAL_1"/>
    <property type="match status" value="1"/>
</dbReference>
<dbReference type="GO" id="GO:0003677">
    <property type="term" value="F:DNA binding"/>
    <property type="evidence" value="ECO:0007669"/>
    <property type="project" value="UniProtKB-KW"/>
</dbReference>
<dbReference type="HOGENOM" id="CLU_007003_0_2_1"/>
<proteinExistence type="predicted"/>
<dbReference type="CDD" id="cd12148">
    <property type="entry name" value="fungal_TF_MHR"/>
    <property type="match status" value="1"/>
</dbReference>
<feature type="domain" description="Zn(2)-C6 fungal-type" evidence="9">
    <location>
        <begin position="3"/>
        <end position="33"/>
    </location>
</feature>
<dbReference type="eggNOG" id="ENOG502QR1M">
    <property type="taxonomic scope" value="Eukaryota"/>
</dbReference>
<evidence type="ECO:0000256" key="3">
    <source>
        <dbReference type="ARBA" id="ARBA00022833"/>
    </source>
</evidence>
<evidence type="ECO:0000259" key="9">
    <source>
        <dbReference type="PROSITE" id="PS50048"/>
    </source>
</evidence>
<keyword evidence="3" id="KW-0862">Zinc</keyword>
<gene>
    <name evidence="10" type="ORF">CCM_05301</name>
</gene>
<dbReference type="InterPro" id="IPR001138">
    <property type="entry name" value="Zn2Cys6_DnaBD"/>
</dbReference>
<dbReference type="Gene3D" id="4.10.240.10">
    <property type="entry name" value="Zn(2)-C6 fungal-type DNA-binding domain"/>
    <property type="match status" value="1"/>
</dbReference>